<keyword evidence="2" id="KW-0732">Signal</keyword>
<feature type="chain" id="PRO_5001759138" evidence="2">
    <location>
        <begin position="25"/>
        <end position="165"/>
    </location>
</feature>
<keyword evidence="1" id="KW-0812">Transmembrane</keyword>
<accession>A0A081LB40</accession>
<keyword evidence="4" id="KW-1185">Reference proteome</keyword>
<proteinExistence type="predicted"/>
<feature type="signal peptide" evidence="2">
    <location>
        <begin position="1"/>
        <end position="24"/>
    </location>
</feature>
<protein>
    <submittedName>
        <fullName evidence="3">Uncharacterized protein</fullName>
    </submittedName>
</protein>
<evidence type="ECO:0000313" key="3">
    <source>
        <dbReference type="EMBL" id="KEP26466.1"/>
    </source>
</evidence>
<dbReference type="AlphaFoldDB" id="A0A081LB40"/>
<evidence type="ECO:0000256" key="2">
    <source>
        <dbReference type="SAM" id="SignalP"/>
    </source>
</evidence>
<keyword evidence="1" id="KW-0472">Membrane</keyword>
<evidence type="ECO:0000313" key="4">
    <source>
        <dbReference type="Proteomes" id="UP000028091"/>
    </source>
</evidence>
<evidence type="ECO:0000256" key="1">
    <source>
        <dbReference type="SAM" id="Phobius"/>
    </source>
</evidence>
<dbReference type="Proteomes" id="UP000028091">
    <property type="component" value="Unassembled WGS sequence"/>
</dbReference>
<dbReference type="EMBL" id="JOTP01000009">
    <property type="protein sequence ID" value="KEP26466.1"/>
    <property type="molecule type" value="Genomic_DNA"/>
</dbReference>
<keyword evidence="1" id="KW-1133">Transmembrane helix</keyword>
<sequence>MKSLIFLMLALVLAVTAFAPAASAKTQSTGLEGLTEEQIEKSLKEVEYIFTKIIVSDKKGFVINEKELANAPYSAEVKDGMVAFAKYMNQDVVTQSNTVTRCIEDAVGIAKGSLRHLQKSIDKGDWVAVAGAISLMGVAVHPTVVFVLMLTCGAKVAKIAPAQYE</sequence>
<reference evidence="3 4" key="1">
    <citation type="submission" date="2012-09" db="EMBL/GenBank/DDBJ databases">
        <title>Genome Sequence of Bacillus sp. DW5-4.</title>
        <authorList>
            <person name="Lai Q."/>
            <person name="Liu Y."/>
            <person name="Shao Z."/>
        </authorList>
    </citation>
    <scope>NUCLEOTIDE SEQUENCE [LARGE SCALE GENOMIC DNA]</scope>
    <source>
        <strain evidence="3 4">DW5-4</strain>
    </source>
</reference>
<comment type="caution">
    <text evidence="3">The sequence shown here is derived from an EMBL/GenBank/DDBJ whole genome shotgun (WGS) entry which is preliminary data.</text>
</comment>
<dbReference type="eggNOG" id="ENOG50343FA">
    <property type="taxonomic scope" value="Bacteria"/>
</dbReference>
<organism evidence="3 4">
    <name type="scientific">Bacillus zhangzhouensis</name>
    <dbReference type="NCBI Taxonomy" id="1178540"/>
    <lineage>
        <taxon>Bacteria</taxon>
        <taxon>Bacillati</taxon>
        <taxon>Bacillota</taxon>
        <taxon>Bacilli</taxon>
        <taxon>Bacillales</taxon>
        <taxon>Bacillaceae</taxon>
        <taxon>Bacillus</taxon>
    </lineage>
</organism>
<gene>
    <name evidence="3" type="ORF">BA70_19380</name>
</gene>
<dbReference type="RefSeq" id="WP_034321150.1">
    <property type="nucleotide sequence ID" value="NZ_JOTP01000009.1"/>
</dbReference>
<feature type="transmembrane region" description="Helical" evidence="1">
    <location>
        <begin position="126"/>
        <end position="150"/>
    </location>
</feature>
<name>A0A081LB40_9BACI</name>